<organism evidence="3 4">
    <name type="scientific">Acetatifactor muris</name>
    <dbReference type="NCBI Taxonomy" id="879566"/>
    <lineage>
        <taxon>Bacteria</taxon>
        <taxon>Bacillati</taxon>
        <taxon>Bacillota</taxon>
        <taxon>Clostridia</taxon>
        <taxon>Lachnospirales</taxon>
        <taxon>Lachnospiraceae</taxon>
        <taxon>Acetatifactor</taxon>
    </lineage>
</organism>
<protein>
    <submittedName>
        <fullName evidence="3">FeoA domain protein</fullName>
    </submittedName>
</protein>
<accession>A0A2K4ZJN1</accession>
<evidence type="ECO:0000313" key="4">
    <source>
        <dbReference type="Proteomes" id="UP000236311"/>
    </source>
</evidence>
<dbReference type="SMART" id="SM00899">
    <property type="entry name" value="FeoA"/>
    <property type="match status" value="1"/>
</dbReference>
<dbReference type="InterPro" id="IPR053184">
    <property type="entry name" value="FeoA-like"/>
</dbReference>
<keyword evidence="4" id="KW-1185">Reference proteome</keyword>
<dbReference type="SUPFAM" id="SSF50037">
    <property type="entry name" value="C-terminal domain of transcriptional repressors"/>
    <property type="match status" value="1"/>
</dbReference>
<dbReference type="PANTHER" id="PTHR43151">
    <property type="entry name" value="FEOA FAMILY PROTEIN"/>
    <property type="match status" value="1"/>
</dbReference>
<evidence type="ECO:0000256" key="1">
    <source>
        <dbReference type="ARBA" id="ARBA00023004"/>
    </source>
</evidence>
<dbReference type="Gene3D" id="2.30.30.90">
    <property type="match status" value="1"/>
</dbReference>
<reference evidence="3 4" key="1">
    <citation type="submission" date="2018-01" db="EMBL/GenBank/DDBJ databases">
        <authorList>
            <person name="Gaut B.S."/>
            <person name="Morton B.R."/>
            <person name="Clegg M.T."/>
            <person name="Duvall M.R."/>
        </authorList>
    </citation>
    <scope>NUCLEOTIDE SEQUENCE [LARGE SCALE GENOMIC DNA]</scope>
    <source>
        <strain evidence="3">GP69</strain>
    </source>
</reference>
<feature type="domain" description="Ferrous iron transporter FeoA-like" evidence="2">
    <location>
        <begin position="1"/>
        <end position="72"/>
    </location>
</feature>
<evidence type="ECO:0000313" key="3">
    <source>
        <dbReference type="EMBL" id="SOY30681.1"/>
    </source>
</evidence>
<dbReference type="RefSeq" id="WP_103240690.1">
    <property type="nucleotide sequence ID" value="NZ_CANRXC010000020.1"/>
</dbReference>
<dbReference type="OrthoDB" id="9811076at2"/>
<keyword evidence="1" id="KW-0408">Iron</keyword>
<dbReference type="AlphaFoldDB" id="A0A2K4ZJN1"/>
<gene>
    <name evidence="3" type="ORF">AMURIS_03412</name>
</gene>
<dbReference type="InterPro" id="IPR038157">
    <property type="entry name" value="FeoA_core_dom"/>
</dbReference>
<proteinExistence type="predicted"/>
<dbReference type="Proteomes" id="UP000236311">
    <property type="component" value="Unassembled WGS sequence"/>
</dbReference>
<sequence length="85" mass="9179">MTLYEAQKGRSYCIEGLYVEPAITRRLQALGLNDGTIVNILNRKKHGALIVQVRGTRLALGKHISSSIEISDAGGNKEAEGGRNS</sequence>
<dbReference type="Pfam" id="PF04023">
    <property type="entry name" value="FeoA"/>
    <property type="match status" value="1"/>
</dbReference>
<dbReference type="GO" id="GO:0046914">
    <property type="term" value="F:transition metal ion binding"/>
    <property type="evidence" value="ECO:0007669"/>
    <property type="project" value="InterPro"/>
</dbReference>
<evidence type="ECO:0000259" key="2">
    <source>
        <dbReference type="SMART" id="SM00899"/>
    </source>
</evidence>
<dbReference type="PANTHER" id="PTHR43151:SF1">
    <property type="entry name" value="SSR2333 PROTEIN"/>
    <property type="match status" value="1"/>
</dbReference>
<dbReference type="InterPro" id="IPR008988">
    <property type="entry name" value="Transcriptional_repressor_C"/>
</dbReference>
<dbReference type="EMBL" id="OFSM01000018">
    <property type="protein sequence ID" value="SOY30681.1"/>
    <property type="molecule type" value="Genomic_DNA"/>
</dbReference>
<name>A0A2K4ZJN1_9FIRM</name>
<dbReference type="InterPro" id="IPR007167">
    <property type="entry name" value="Fe-transptr_FeoA-like"/>
</dbReference>